<evidence type="ECO:0000256" key="4">
    <source>
        <dbReference type="RuleBase" id="RU003476"/>
    </source>
</evidence>
<evidence type="ECO:0000313" key="6">
    <source>
        <dbReference type="EMBL" id="RHW34236.1"/>
    </source>
</evidence>
<organism evidence="6 7">
    <name type="scientific">Oceanobacillus profundus</name>
    <dbReference type="NCBI Taxonomy" id="372463"/>
    <lineage>
        <taxon>Bacteria</taxon>
        <taxon>Bacillati</taxon>
        <taxon>Bacillota</taxon>
        <taxon>Bacilli</taxon>
        <taxon>Bacillales</taxon>
        <taxon>Bacillaceae</taxon>
        <taxon>Oceanobacillus</taxon>
    </lineage>
</organism>
<dbReference type="PROSITE" id="PS51462">
    <property type="entry name" value="NUDIX"/>
    <property type="match status" value="1"/>
</dbReference>
<dbReference type="InterPro" id="IPR015797">
    <property type="entry name" value="NUDIX_hydrolase-like_dom_sf"/>
</dbReference>
<evidence type="ECO:0000256" key="3">
    <source>
        <dbReference type="ARBA" id="ARBA00022842"/>
    </source>
</evidence>
<accession>A0A417YL69</accession>
<name>A0A417YL69_9BACI</name>
<dbReference type="InterPro" id="IPR020084">
    <property type="entry name" value="NUDIX_hydrolase_CS"/>
</dbReference>
<comment type="similarity">
    <text evidence="4">Belongs to the Nudix hydrolase family.</text>
</comment>
<dbReference type="CDD" id="cd18886">
    <property type="entry name" value="NUDIX_MutT_Nudt1"/>
    <property type="match status" value="1"/>
</dbReference>
<keyword evidence="2 4" id="KW-0378">Hydrolase</keyword>
<sequence>MFKYTICFIRRGDELLMLNREKPIWMGRWNGVGGKIEPGETPTDCILREVREETGILLSVVQYKGTVTWGDKSHYSGGMHAFIAEVPKNYTYQTPFKTEEGILDWKKIDWILHPENTGIANLHYYLSQMLEEENTYEYRFAYEAEDVIAYNVFPLEEYVPIS</sequence>
<keyword evidence="3" id="KW-0460">Magnesium</keyword>
<comment type="cofactor">
    <cofactor evidence="1">
        <name>Mg(2+)</name>
        <dbReference type="ChEBI" id="CHEBI:18420"/>
    </cofactor>
</comment>
<dbReference type="PANTHER" id="PTHR43222">
    <property type="entry name" value="NUDIX HYDROLASE 23"/>
    <property type="match status" value="1"/>
</dbReference>
<dbReference type="InterPro" id="IPR020476">
    <property type="entry name" value="Nudix_hydrolase"/>
</dbReference>
<dbReference type="GO" id="GO:0016787">
    <property type="term" value="F:hydrolase activity"/>
    <property type="evidence" value="ECO:0007669"/>
    <property type="project" value="UniProtKB-KW"/>
</dbReference>
<dbReference type="Pfam" id="PF00293">
    <property type="entry name" value="NUDIX"/>
    <property type="match status" value="1"/>
</dbReference>
<dbReference type="PROSITE" id="PS00893">
    <property type="entry name" value="NUDIX_BOX"/>
    <property type="match status" value="1"/>
</dbReference>
<dbReference type="SUPFAM" id="SSF55811">
    <property type="entry name" value="Nudix"/>
    <property type="match status" value="1"/>
</dbReference>
<dbReference type="InterPro" id="IPR000086">
    <property type="entry name" value="NUDIX_hydrolase_dom"/>
</dbReference>
<evidence type="ECO:0000313" key="7">
    <source>
        <dbReference type="Proteomes" id="UP000285456"/>
    </source>
</evidence>
<evidence type="ECO:0000256" key="1">
    <source>
        <dbReference type="ARBA" id="ARBA00001946"/>
    </source>
</evidence>
<comment type="caution">
    <text evidence="6">The sequence shown here is derived from an EMBL/GenBank/DDBJ whole genome shotgun (WGS) entry which is preliminary data.</text>
</comment>
<feature type="domain" description="Nudix hydrolase" evidence="5">
    <location>
        <begin position="1"/>
        <end position="130"/>
    </location>
</feature>
<dbReference type="OrthoDB" id="9131041at2"/>
<dbReference type="Gene3D" id="3.90.79.10">
    <property type="entry name" value="Nucleoside Triphosphate Pyrophosphohydrolase"/>
    <property type="match status" value="1"/>
</dbReference>
<gene>
    <name evidence="6" type="ORF">D1B32_03425</name>
</gene>
<evidence type="ECO:0000256" key="2">
    <source>
        <dbReference type="ARBA" id="ARBA00022801"/>
    </source>
</evidence>
<dbReference type="AlphaFoldDB" id="A0A417YL69"/>
<dbReference type="EMBL" id="QWEH01000002">
    <property type="protein sequence ID" value="RHW34236.1"/>
    <property type="molecule type" value="Genomic_DNA"/>
</dbReference>
<keyword evidence="7" id="KW-1185">Reference proteome</keyword>
<dbReference type="PRINTS" id="PR00502">
    <property type="entry name" value="NUDIXFAMILY"/>
</dbReference>
<evidence type="ECO:0000259" key="5">
    <source>
        <dbReference type="PROSITE" id="PS51462"/>
    </source>
</evidence>
<dbReference type="RefSeq" id="WP_095309948.1">
    <property type="nucleotide sequence ID" value="NZ_JAMAWL010000010.1"/>
</dbReference>
<reference evidence="6 7" key="1">
    <citation type="journal article" date="2007" name="Int. J. Syst. Evol. Microbiol.">
        <title>Oceanobacillus profundus sp. nov., isolated from a deep-sea sediment core.</title>
        <authorList>
            <person name="Kim Y.G."/>
            <person name="Choi D.H."/>
            <person name="Hyun S."/>
            <person name="Cho B.C."/>
        </authorList>
    </citation>
    <scope>NUCLEOTIDE SEQUENCE [LARGE SCALE GENOMIC DNA]</scope>
    <source>
        <strain evidence="6 7">DSM 18246</strain>
    </source>
</reference>
<protein>
    <submittedName>
        <fullName evidence="6">8-oxo-dGTP diphosphatase</fullName>
    </submittedName>
</protein>
<proteinExistence type="inferred from homology"/>
<dbReference type="Proteomes" id="UP000285456">
    <property type="component" value="Unassembled WGS sequence"/>
</dbReference>
<dbReference type="PANTHER" id="PTHR43222:SF2">
    <property type="entry name" value="NUDIX HYDROLASE 23, CHLOROPLASTIC"/>
    <property type="match status" value="1"/>
</dbReference>